<dbReference type="InterPro" id="IPR016903">
    <property type="entry name" value="Nucleolar_cplx-assoc_3"/>
</dbReference>
<organism evidence="2 3">
    <name type="scientific">Ditylenchus dipsaci</name>
    <dbReference type="NCBI Taxonomy" id="166011"/>
    <lineage>
        <taxon>Eukaryota</taxon>
        <taxon>Metazoa</taxon>
        <taxon>Ecdysozoa</taxon>
        <taxon>Nematoda</taxon>
        <taxon>Chromadorea</taxon>
        <taxon>Rhabditida</taxon>
        <taxon>Tylenchina</taxon>
        <taxon>Tylenchomorpha</taxon>
        <taxon>Sphaerularioidea</taxon>
        <taxon>Anguinidae</taxon>
        <taxon>Anguininae</taxon>
        <taxon>Ditylenchus</taxon>
    </lineage>
</organism>
<reference evidence="3" key="1">
    <citation type="submission" date="2022-11" db="UniProtKB">
        <authorList>
            <consortium name="WormBaseParasite"/>
        </authorList>
    </citation>
    <scope>IDENTIFICATION</scope>
</reference>
<keyword evidence="2" id="KW-1185">Reference proteome</keyword>
<evidence type="ECO:0000313" key="2">
    <source>
        <dbReference type="Proteomes" id="UP000887574"/>
    </source>
</evidence>
<evidence type="ECO:0000259" key="1">
    <source>
        <dbReference type="Pfam" id="PF07540"/>
    </source>
</evidence>
<name>A0A915DQ84_9BILA</name>
<accession>A0A915DQ84</accession>
<dbReference type="AlphaFoldDB" id="A0A915DQ84"/>
<dbReference type="InterPro" id="IPR011501">
    <property type="entry name" value="Noc3_N"/>
</dbReference>
<sequence>MLVSDPQENVGKLKELLRLCAGDEVEDLVQGTIRKLAIASLTEVFISIIPGYQIRTLTEEEQKQKMRLTQGRFFSLNTLCSPIIRNICLVEENAMKLVKDTQAGKTIWFSQQNWLSSVFAAFANAE</sequence>
<dbReference type="GO" id="GO:0005730">
    <property type="term" value="C:nucleolus"/>
    <property type="evidence" value="ECO:0007669"/>
    <property type="project" value="TreeGrafter"/>
</dbReference>
<protein>
    <submittedName>
        <fullName evidence="3">Nucleolar complex-associated protein 3 N-terminal domain-containing protein</fullName>
    </submittedName>
</protein>
<dbReference type="GO" id="GO:0003682">
    <property type="term" value="F:chromatin binding"/>
    <property type="evidence" value="ECO:0007669"/>
    <property type="project" value="TreeGrafter"/>
</dbReference>
<dbReference type="WBParaSite" id="jg22490">
    <property type="protein sequence ID" value="jg22490"/>
    <property type="gene ID" value="jg22490"/>
</dbReference>
<dbReference type="Pfam" id="PF07540">
    <property type="entry name" value="NOC3p"/>
    <property type="match status" value="1"/>
</dbReference>
<feature type="domain" description="Nucleolar complex-associated protein 3 N-terminal" evidence="1">
    <location>
        <begin position="2"/>
        <end position="67"/>
    </location>
</feature>
<dbReference type="Proteomes" id="UP000887574">
    <property type="component" value="Unplaced"/>
</dbReference>
<dbReference type="PANTHER" id="PTHR14428:SF5">
    <property type="entry name" value="NUCLEOLAR COMPLEX PROTEIN 3 HOMOLOG"/>
    <property type="match status" value="1"/>
</dbReference>
<evidence type="ECO:0000313" key="3">
    <source>
        <dbReference type="WBParaSite" id="jg22490"/>
    </source>
</evidence>
<dbReference type="PANTHER" id="PTHR14428">
    <property type="entry name" value="NUCLEOLAR COMPLEX PROTEIN 3"/>
    <property type="match status" value="1"/>
</dbReference>
<dbReference type="GO" id="GO:0006270">
    <property type="term" value="P:DNA replication initiation"/>
    <property type="evidence" value="ECO:0007669"/>
    <property type="project" value="TreeGrafter"/>
</dbReference>
<proteinExistence type="predicted"/>